<reference evidence="1" key="1">
    <citation type="journal article" date="2022" name="bioRxiv">
        <title>Sequencing and chromosome-scale assembly of the giantPleurodeles waltlgenome.</title>
        <authorList>
            <person name="Brown T."/>
            <person name="Elewa A."/>
            <person name="Iarovenko S."/>
            <person name="Subramanian E."/>
            <person name="Araus A.J."/>
            <person name="Petzold A."/>
            <person name="Susuki M."/>
            <person name="Suzuki K.-i.T."/>
            <person name="Hayashi T."/>
            <person name="Toyoda A."/>
            <person name="Oliveira C."/>
            <person name="Osipova E."/>
            <person name="Leigh N.D."/>
            <person name="Simon A."/>
            <person name="Yun M.H."/>
        </authorList>
    </citation>
    <scope>NUCLEOTIDE SEQUENCE</scope>
    <source>
        <strain evidence="1">20211129_DDA</strain>
        <tissue evidence="1">Liver</tissue>
    </source>
</reference>
<dbReference type="Proteomes" id="UP001066276">
    <property type="component" value="Chromosome 6"/>
</dbReference>
<evidence type="ECO:0000313" key="1">
    <source>
        <dbReference type="EMBL" id="KAJ1137760.1"/>
    </source>
</evidence>
<protein>
    <submittedName>
        <fullName evidence="1">Uncharacterized protein</fullName>
    </submittedName>
</protein>
<evidence type="ECO:0000313" key="2">
    <source>
        <dbReference type="Proteomes" id="UP001066276"/>
    </source>
</evidence>
<name>A0AAV7QC49_PLEWA</name>
<gene>
    <name evidence="1" type="ORF">NDU88_004156</name>
</gene>
<organism evidence="1 2">
    <name type="scientific">Pleurodeles waltl</name>
    <name type="common">Iberian ribbed newt</name>
    <dbReference type="NCBI Taxonomy" id="8319"/>
    <lineage>
        <taxon>Eukaryota</taxon>
        <taxon>Metazoa</taxon>
        <taxon>Chordata</taxon>
        <taxon>Craniata</taxon>
        <taxon>Vertebrata</taxon>
        <taxon>Euteleostomi</taxon>
        <taxon>Amphibia</taxon>
        <taxon>Batrachia</taxon>
        <taxon>Caudata</taxon>
        <taxon>Salamandroidea</taxon>
        <taxon>Salamandridae</taxon>
        <taxon>Pleurodelinae</taxon>
        <taxon>Pleurodeles</taxon>
    </lineage>
</organism>
<comment type="caution">
    <text evidence="1">The sequence shown here is derived from an EMBL/GenBank/DDBJ whole genome shotgun (WGS) entry which is preliminary data.</text>
</comment>
<keyword evidence="2" id="KW-1185">Reference proteome</keyword>
<sequence>MYLPKIHVTLVDFNAMLHDENTFLDCMSIFLESLSNGTDGKDPGADLAEQEAWTTKLSGVGCLVRKPGSVGAAQYLLATDLLTAEEDTGFFQTSNTGSSSASLNGKRGSADVEVGCNTSVSKFCVASVTGKGSSRKLAAFFITA</sequence>
<accession>A0AAV7QC49</accession>
<proteinExistence type="predicted"/>
<dbReference type="EMBL" id="JANPWB010000010">
    <property type="protein sequence ID" value="KAJ1137760.1"/>
    <property type="molecule type" value="Genomic_DNA"/>
</dbReference>
<dbReference type="AlphaFoldDB" id="A0AAV7QC49"/>